<evidence type="ECO:0000256" key="8">
    <source>
        <dbReference type="ARBA" id="ARBA00048366"/>
    </source>
</evidence>
<evidence type="ECO:0000256" key="9">
    <source>
        <dbReference type="HAMAP-Rule" id="MF_01852"/>
    </source>
</evidence>
<evidence type="ECO:0000313" key="10">
    <source>
        <dbReference type="EMBL" id="BAO00228.1"/>
    </source>
</evidence>
<dbReference type="GO" id="GO:0000049">
    <property type="term" value="F:tRNA binding"/>
    <property type="evidence" value="ECO:0007669"/>
    <property type="project" value="TreeGrafter"/>
</dbReference>
<evidence type="ECO:0000256" key="6">
    <source>
        <dbReference type="ARBA" id="ARBA00022741"/>
    </source>
</evidence>
<dbReference type="SUPFAM" id="SSF55821">
    <property type="entry name" value="YrdC/RibB"/>
    <property type="match status" value="1"/>
</dbReference>
<dbReference type="InterPro" id="IPR006070">
    <property type="entry name" value="Sua5-like_dom"/>
</dbReference>
<dbReference type="InterPro" id="IPR017945">
    <property type="entry name" value="DHBP_synth_RibB-like_a/b_dom"/>
</dbReference>
<dbReference type="HAMAP" id="MF_01852">
    <property type="entry name" value="TsaC"/>
    <property type="match status" value="1"/>
</dbReference>
<evidence type="ECO:0000256" key="2">
    <source>
        <dbReference type="ARBA" id="ARBA00022490"/>
    </source>
</evidence>
<evidence type="ECO:0000256" key="5">
    <source>
        <dbReference type="ARBA" id="ARBA00022695"/>
    </source>
</evidence>
<keyword evidence="4 9" id="KW-0819">tRNA processing</keyword>
<dbReference type="AlphaFoldDB" id="U3U941"/>
<comment type="subcellular location">
    <subcellularLocation>
        <location evidence="1 9">Cytoplasm</location>
    </subcellularLocation>
</comment>
<dbReference type="PROSITE" id="PS51163">
    <property type="entry name" value="YRDC"/>
    <property type="match status" value="1"/>
</dbReference>
<evidence type="ECO:0000256" key="4">
    <source>
        <dbReference type="ARBA" id="ARBA00022694"/>
    </source>
</evidence>
<dbReference type="eggNOG" id="COG0009">
    <property type="taxonomic scope" value="Bacteria"/>
</dbReference>
<accession>U3U941</accession>
<keyword evidence="6 9" id="KW-0547">Nucleotide-binding</keyword>
<dbReference type="PANTHER" id="PTHR17490:SF18">
    <property type="entry name" value="THREONYLCARBAMOYL-AMP SYNTHASE"/>
    <property type="match status" value="1"/>
</dbReference>
<dbReference type="Pfam" id="PF01300">
    <property type="entry name" value="Sua5_yciO_yrdC"/>
    <property type="match status" value="1"/>
</dbReference>
<sequence length="191" mass="21435">MNPSKYLFGSLNFCIEQLHQHKIIAYPTEAVFGLGCDPDNKSAVMELRILKKRPIKKGLILISDQYLRLRPYIDEQKLTILQREEMLSRWPGPITYVVPASATTPYWLIGFSKSIAVRVSNHDSVRELCCGFGKPLVSTSANLCGKPPCRNLVEVEQQFGLNFPVLHAKIGGRLNPSEIRDAISGKIIRQG</sequence>
<dbReference type="GO" id="GO:0005524">
    <property type="term" value="F:ATP binding"/>
    <property type="evidence" value="ECO:0007669"/>
    <property type="project" value="UniProtKB-UniRule"/>
</dbReference>
<keyword evidence="2 9" id="KW-0963">Cytoplasm</keyword>
<dbReference type="STRING" id="1235990.BMSBPS_0726"/>
<dbReference type="InterPro" id="IPR050156">
    <property type="entry name" value="TC-AMP_synthase_SUA5"/>
</dbReference>
<comment type="catalytic activity">
    <reaction evidence="8 9">
        <text>L-threonine + hydrogencarbonate + ATP = L-threonylcarbamoyladenylate + diphosphate + H2O</text>
        <dbReference type="Rhea" id="RHEA:36407"/>
        <dbReference type="ChEBI" id="CHEBI:15377"/>
        <dbReference type="ChEBI" id="CHEBI:17544"/>
        <dbReference type="ChEBI" id="CHEBI:30616"/>
        <dbReference type="ChEBI" id="CHEBI:33019"/>
        <dbReference type="ChEBI" id="CHEBI:57926"/>
        <dbReference type="ChEBI" id="CHEBI:73682"/>
        <dbReference type="EC" id="2.7.7.87"/>
    </reaction>
</comment>
<keyword evidence="3 9" id="KW-0808">Transferase</keyword>
<dbReference type="KEGG" id="pck:BMSBPS_0726"/>
<dbReference type="KEGG" id="hhs:HHS_02580"/>
<dbReference type="Proteomes" id="UP000016900">
    <property type="component" value="Chromosome"/>
</dbReference>
<gene>
    <name evidence="10" type="primary">yrdC</name>
    <name evidence="9" type="synonym">tsaC</name>
    <name evidence="10" type="ORF">HHS_02580</name>
</gene>
<reference evidence="10 11" key="1">
    <citation type="submission" date="2012-10" db="EMBL/GenBank/DDBJ databases">
        <title>Genome sequence of the symbiont of the pentatomidae stink bug Halyomorpha halys.</title>
        <authorList>
            <person name="Kobayashi H."/>
            <person name="Fujii-Muramatsu R."/>
            <person name="Takeishi K."/>
            <person name="Noda H."/>
        </authorList>
    </citation>
    <scope>NUCLEOTIDE SEQUENCE [LARGE SCALE GENOMIC DNA]</scope>
</reference>
<dbReference type="Gene3D" id="3.90.870.10">
    <property type="entry name" value="DHBP synthase"/>
    <property type="match status" value="1"/>
</dbReference>
<dbReference type="GO" id="GO:0002949">
    <property type="term" value="P:tRNA threonylcarbamoyladenosine modification"/>
    <property type="evidence" value="ECO:0007669"/>
    <property type="project" value="UniProtKB-UniRule"/>
</dbReference>
<protein>
    <recommendedName>
        <fullName evidence="9">Threonylcarbamoyl-AMP synthase</fullName>
        <shortName evidence="9">TC-AMP synthase</shortName>
        <ecNumber evidence="9">2.7.7.87</ecNumber>
    </recommendedName>
    <alternativeName>
        <fullName evidence="9">L-threonylcarbamoyladenylate synthase</fullName>
    </alternativeName>
    <alternativeName>
        <fullName evidence="9">t(6)A37 threonylcarbamoyladenosine biosynthesis protein TsaC</fullName>
    </alternativeName>
    <alternativeName>
        <fullName evidence="9">tRNA threonylcarbamoyladenosine biosynthesis protein TsaC</fullName>
    </alternativeName>
</protein>
<dbReference type="PANTHER" id="PTHR17490">
    <property type="entry name" value="SUA5"/>
    <property type="match status" value="1"/>
</dbReference>
<dbReference type="GO" id="GO:0003725">
    <property type="term" value="F:double-stranded RNA binding"/>
    <property type="evidence" value="ECO:0007669"/>
    <property type="project" value="InterPro"/>
</dbReference>
<evidence type="ECO:0000256" key="3">
    <source>
        <dbReference type="ARBA" id="ARBA00022679"/>
    </source>
</evidence>
<name>U3U941_9GAMM</name>
<dbReference type="EMBL" id="AP012554">
    <property type="protein sequence ID" value="BAO00228.1"/>
    <property type="molecule type" value="Genomic_DNA"/>
</dbReference>
<dbReference type="OrthoDB" id="9814580at2"/>
<dbReference type="RefSeq" id="WP_022564247.1">
    <property type="nucleotide sequence ID" value="NZ_CP010907.1"/>
</dbReference>
<evidence type="ECO:0000256" key="7">
    <source>
        <dbReference type="ARBA" id="ARBA00022840"/>
    </source>
</evidence>
<dbReference type="EC" id="2.7.7.87" evidence="9"/>
<keyword evidence="11" id="KW-1185">Reference proteome</keyword>
<evidence type="ECO:0000256" key="1">
    <source>
        <dbReference type="ARBA" id="ARBA00004496"/>
    </source>
</evidence>
<evidence type="ECO:0000313" key="11">
    <source>
        <dbReference type="Proteomes" id="UP000016900"/>
    </source>
</evidence>
<dbReference type="GO" id="GO:0006450">
    <property type="term" value="P:regulation of translational fidelity"/>
    <property type="evidence" value="ECO:0007669"/>
    <property type="project" value="TreeGrafter"/>
</dbReference>
<keyword evidence="7 9" id="KW-0067">ATP-binding</keyword>
<dbReference type="GO" id="GO:0005737">
    <property type="term" value="C:cytoplasm"/>
    <property type="evidence" value="ECO:0007669"/>
    <property type="project" value="UniProtKB-SubCell"/>
</dbReference>
<dbReference type="FunFam" id="3.90.870.10:FF:000004">
    <property type="entry name" value="Threonylcarbamoyl-AMP synthase"/>
    <property type="match status" value="1"/>
</dbReference>
<dbReference type="InterPro" id="IPR023535">
    <property type="entry name" value="TC-AMP_synthase"/>
</dbReference>
<keyword evidence="5 9" id="KW-0548">Nucleotidyltransferase</keyword>
<comment type="similarity">
    <text evidence="9">Belongs to the SUA5 family. TsaC subfamily.</text>
</comment>
<organism evidence="10 11">
    <name type="scientific">Candidatus Pantoea carbekii</name>
    <dbReference type="NCBI Taxonomy" id="1235990"/>
    <lineage>
        <taxon>Bacteria</taxon>
        <taxon>Pseudomonadati</taxon>
        <taxon>Pseudomonadota</taxon>
        <taxon>Gammaproteobacteria</taxon>
        <taxon>Enterobacterales</taxon>
        <taxon>Erwiniaceae</taxon>
        <taxon>Pantoea</taxon>
    </lineage>
</organism>
<proteinExistence type="inferred from homology"/>
<dbReference type="GO" id="GO:0061710">
    <property type="term" value="F:L-threonylcarbamoyladenylate synthase"/>
    <property type="evidence" value="ECO:0007669"/>
    <property type="project" value="UniProtKB-EC"/>
</dbReference>
<dbReference type="PATRIC" id="fig|1235990.3.peg.259"/>
<comment type="function">
    <text evidence="9">Required for the formation of a threonylcarbamoyl group on adenosine at position 37 (t(6)A37) in tRNAs that read codons beginning with adenine. Catalyzes the conversion of L-threonine, HCO(3)(-)/CO(2) and ATP to give threonylcarbamoyl-AMP (TC-AMP) as the acyladenylate intermediate, with the release of diphosphate.</text>
</comment>